<proteinExistence type="predicted"/>
<evidence type="ECO:0000313" key="2">
    <source>
        <dbReference type="Proteomes" id="UP000601099"/>
    </source>
</evidence>
<name>A0ABS0L749_9BACT</name>
<reference evidence="1 2" key="1">
    <citation type="submission" date="2020-11" db="EMBL/GenBank/DDBJ databases">
        <title>Hymenobacter sp.</title>
        <authorList>
            <person name="Kim M.K."/>
        </authorList>
    </citation>
    <scope>NUCLEOTIDE SEQUENCE [LARGE SCALE GENOMIC DNA]</scope>
    <source>
        <strain evidence="1 2">BT594</strain>
    </source>
</reference>
<sequence length="87" mass="9663">MSIVFDLNLDYGYAEEFRQQHEPREAHELISELEDEIGAAISGIVSLHGVLPSVGDRVEVEDSWVVISARSFGRDGSVWLAATRFDA</sequence>
<organism evidence="1 2">
    <name type="scientific">Hymenobacter guriensis</name>
    <dbReference type="NCBI Taxonomy" id="2793065"/>
    <lineage>
        <taxon>Bacteria</taxon>
        <taxon>Pseudomonadati</taxon>
        <taxon>Bacteroidota</taxon>
        <taxon>Cytophagia</taxon>
        <taxon>Cytophagales</taxon>
        <taxon>Hymenobacteraceae</taxon>
        <taxon>Hymenobacter</taxon>
    </lineage>
</organism>
<protein>
    <submittedName>
        <fullName evidence="1">Uncharacterized protein</fullName>
    </submittedName>
</protein>
<dbReference type="EMBL" id="JADWYK010000018">
    <property type="protein sequence ID" value="MBG8555956.1"/>
    <property type="molecule type" value="Genomic_DNA"/>
</dbReference>
<dbReference type="Proteomes" id="UP000601099">
    <property type="component" value="Unassembled WGS sequence"/>
</dbReference>
<keyword evidence="2" id="KW-1185">Reference proteome</keyword>
<evidence type="ECO:0000313" key="1">
    <source>
        <dbReference type="EMBL" id="MBG8555956.1"/>
    </source>
</evidence>
<accession>A0ABS0L749</accession>
<dbReference type="RefSeq" id="WP_196956977.1">
    <property type="nucleotide sequence ID" value="NZ_JADWYK010000018.1"/>
</dbReference>
<comment type="caution">
    <text evidence="1">The sequence shown here is derived from an EMBL/GenBank/DDBJ whole genome shotgun (WGS) entry which is preliminary data.</text>
</comment>
<gene>
    <name evidence="1" type="ORF">I5L79_20605</name>
</gene>